<dbReference type="NCBIfam" id="NF000594">
    <property type="entry name" value="PRK00015.1-1"/>
    <property type="match status" value="1"/>
</dbReference>
<keyword evidence="8 14" id="KW-0963">Cytoplasm</keyword>
<dbReference type="GO" id="GO:0030145">
    <property type="term" value="F:manganese ion binding"/>
    <property type="evidence" value="ECO:0007669"/>
    <property type="project" value="UniProtKB-UniRule"/>
</dbReference>
<evidence type="ECO:0000256" key="14">
    <source>
        <dbReference type="HAMAP-Rule" id="MF_00052"/>
    </source>
</evidence>
<dbReference type="InterPro" id="IPR024567">
    <property type="entry name" value="RNase_HII/HIII_dom"/>
</dbReference>
<dbReference type="OrthoDB" id="9803420at2"/>
<comment type="catalytic activity">
    <reaction evidence="1 14 15 16">
        <text>Endonucleolytic cleavage to 5'-phosphomonoester.</text>
        <dbReference type="EC" id="3.1.26.4"/>
    </reaction>
</comment>
<evidence type="ECO:0000256" key="4">
    <source>
        <dbReference type="ARBA" id="ARBA00004496"/>
    </source>
</evidence>
<feature type="binding site" evidence="14 15">
    <location>
        <position position="85"/>
    </location>
    <ligand>
        <name>a divalent metal cation</name>
        <dbReference type="ChEBI" id="CHEBI:60240"/>
    </ligand>
</feature>
<comment type="subcellular location">
    <subcellularLocation>
        <location evidence="4 14">Cytoplasm</location>
    </subcellularLocation>
</comment>
<evidence type="ECO:0000256" key="10">
    <source>
        <dbReference type="ARBA" id="ARBA00022723"/>
    </source>
</evidence>
<dbReference type="GO" id="GO:0032299">
    <property type="term" value="C:ribonuclease H2 complex"/>
    <property type="evidence" value="ECO:0007669"/>
    <property type="project" value="TreeGrafter"/>
</dbReference>
<evidence type="ECO:0000259" key="17">
    <source>
        <dbReference type="PROSITE" id="PS51975"/>
    </source>
</evidence>
<evidence type="ECO:0000256" key="13">
    <source>
        <dbReference type="ARBA" id="ARBA00023211"/>
    </source>
</evidence>
<dbReference type="InterPro" id="IPR036397">
    <property type="entry name" value="RNaseH_sf"/>
</dbReference>
<dbReference type="PANTHER" id="PTHR10954:SF18">
    <property type="entry name" value="RIBONUCLEASE HII"/>
    <property type="match status" value="1"/>
</dbReference>
<organism evidence="18 19">
    <name type="scientific">Clostridium novyi A str. 4552</name>
    <dbReference type="NCBI Taxonomy" id="1444289"/>
    <lineage>
        <taxon>Bacteria</taxon>
        <taxon>Bacillati</taxon>
        <taxon>Bacillota</taxon>
        <taxon>Clostridia</taxon>
        <taxon>Eubacteriales</taxon>
        <taxon>Clostridiaceae</taxon>
        <taxon>Clostridium</taxon>
    </lineage>
</organism>
<evidence type="ECO:0000313" key="18">
    <source>
        <dbReference type="EMBL" id="KGM97774.1"/>
    </source>
</evidence>
<dbReference type="InterPro" id="IPR012337">
    <property type="entry name" value="RNaseH-like_sf"/>
</dbReference>
<keyword evidence="11 14" id="KW-0255">Endonuclease</keyword>
<evidence type="ECO:0000256" key="6">
    <source>
        <dbReference type="ARBA" id="ARBA00012180"/>
    </source>
</evidence>
<dbReference type="SUPFAM" id="SSF53098">
    <property type="entry name" value="Ribonuclease H-like"/>
    <property type="match status" value="1"/>
</dbReference>
<dbReference type="InterPro" id="IPR022898">
    <property type="entry name" value="RNase_HII"/>
</dbReference>
<evidence type="ECO:0000313" key="19">
    <source>
        <dbReference type="Proteomes" id="UP000030012"/>
    </source>
</evidence>
<evidence type="ECO:0000256" key="8">
    <source>
        <dbReference type="ARBA" id="ARBA00022490"/>
    </source>
</evidence>
<comment type="cofactor">
    <cofactor evidence="14 15">
        <name>Mn(2+)</name>
        <dbReference type="ChEBI" id="CHEBI:29035"/>
    </cofactor>
    <cofactor evidence="14 15">
        <name>Mg(2+)</name>
        <dbReference type="ChEBI" id="CHEBI:18420"/>
    </cofactor>
    <text evidence="14 15">Manganese or magnesium. Binds 1 divalent metal ion per monomer in the absence of substrate. May bind a second metal ion after substrate binding.</text>
</comment>
<evidence type="ECO:0000256" key="15">
    <source>
        <dbReference type="PROSITE-ProRule" id="PRU01319"/>
    </source>
</evidence>
<dbReference type="EC" id="3.1.26.4" evidence="6 14"/>
<dbReference type="GO" id="GO:0006298">
    <property type="term" value="P:mismatch repair"/>
    <property type="evidence" value="ECO:0007669"/>
    <property type="project" value="TreeGrafter"/>
</dbReference>
<evidence type="ECO:0000256" key="11">
    <source>
        <dbReference type="ARBA" id="ARBA00022759"/>
    </source>
</evidence>
<comment type="function">
    <text evidence="3 14 16">Endonuclease that specifically degrades the RNA of RNA-DNA hybrids.</text>
</comment>
<dbReference type="GO" id="GO:0043137">
    <property type="term" value="P:DNA replication, removal of RNA primer"/>
    <property type="evidence" value="ECO:0007669"/>
    <property type="project" value="TreeGrafter"/>
</dbReference>
<dbReference type="NCBIfam" id="NF000595">
    <property type="entry name" value="PRK00015.1-3"/>
    <property type="match status" value="1"/>
</dbReference>
<keyword evidence="10 14" id="KW-0479">Metal-binding</keyword>
<dbReference type="Proteomes" id="UP000030012">
    <property type="component" value="Unassembled WGS sequence"/>
</dbReference>
<evidence type="ECO:0000256" key="2">
    <source>
        <dbReference type="ARBA" id="ARBA00001946"/>
    </source>
</evidence>
<protein>
    <recommendedName>
        <fullName evidence="7 14">Ribonuclease HII</fullName>
        <shortName evidence="14">RNase HII</shortName>
        <ecNumber evidence="6 14">3.1.26.4</ecNumber>
    </recommendedName>
</protein>
<evidence type="ECO:0000256" key="3">
    <source>
        <dbReference type="ARBA" id="ARBA00004065"/>
    </source>
</evidence>
<dbReference type="GO" id="GO:0003723">
    <property type="term" value="F:RNA binding"/>
    <property type="evidence" value="ECO:0007669"/>
    <property type="project" value="UniProtKB-UniRule"/>
</dbReference>
<dbReference type="Gene3D" id="3.30.420.10">
    <property type="entry name" value="Ribonuclease H-like superfamily/Ribonuclease H"/>
    <property type="match status" value="1"/>
</dbReference>
<dbReference type="HAMAP" id="MF_00052_B">
    <property type="entry name" value="RNase_HII_B"/>
    <property type="match status" value="1"/>
</dbReference>
<feature type="binding site" evidence="14 15">
    <location>
        <position position="182"/>
    </location>
    <ligand>
        <name>a divalent metal cation</name>
        <dbReference type="ChEBI" id="CHEBI:60240"/>
    </ligand>
</feature>
<dbReference type="CDD" id="cd07182">
    <property type="entry name" value="RNase_HII_bacteria_HII_like"/>
    <property type="match status" value="1"/>
</dbReference>
<feature type="domain" description="RNase H type-2" evidence="17">
    <location>
        <begin position="79"/>
        <end position="269"/>
    </location>
</feature>
<name>A0A0A0I8L9_CLONO</name>
<evidence type="ECO:0000256" key="5">
    <source>
        <dbReference type="ARBA" id="ARBA00007383"/>
    </source>
</evidence>
<dbReference type="PANTHER" id="PTHR10954">
    <property type="entry name" value="RIBONUCLEASE H2 SUBUNIT A"/>
    <property type="match status" value="1"/>
</dbReference>
<comment type="cofactor">
    <cofactor evidence="2">
        <name>Mg(2+)</name>
        <dbReference type="ChEBI" id="CHEBI:18420"/>
    </cofactor>
</comment>
<evidence type="ECO:0000256" key="16">
    <source>
        <dbReference type="RuleBase" id="RU003515"/>
    </source>
</evidence>
<reference evidence="18 19" key="1">
    <citation type="submission" date="2014-01" db="EMBL/GenBank/DDBJ databases">
        <title>Plasmidome dynamics in the species complex Clostridium novyi sensu lato converts strains of independent lineages into distinctly different pathogens.</title>
        <authorList>
            <person name="Skarin H."/>
            <person name="Segerman B."/>
        </authorList>
    </citation>
    <scope>NUCLEOTIDE SEQUENCE [LARGE SCALE GENOMIC DNA]</scope>
    <source>
        <strain evidence="18 19">4552</strain>
    </source>
</reference>
<dbReference type="AlphaFoldDB" id="A0A0A0I8L9"/>
<proteinExistence type="inferred from homology"/>
<comment type="caution">
    <text evidence="18">The sequence shown here is derived from an EMBL/GenBank/DDBJ whole genome shotgun (WGS) entry which is preliminary data.</text>
</comment>
<dbReference type="GO" id="GO:0005737">
    <property type="term" value="C:cytoplasm"/>
    <property type="evidence" value="ECO:0007669"/>
    <property type="project" value="UniProtKB-SubCell"/>
</dbReference>
<keyword evidence="9 14" id="KW-0540">Nuclease</keyword>
<evidence type="ECO:0000256" key="7">
    <source>
        <dbReference type="ARBA" id="ARBA00019179"/>
    </source>
</evidence>
<sequence length="269" mass="30601">MDIGSMKATEVKAYISNILKSEDKSIDYEALIKILEDDSRLTVKKLGKNVINFLENRKKEIIRVRNMYEFDKKYINSGMYLAGSDEVGRGPLAGPIVAASVVLDLDTINDDNLILRINDSKKISFELREELAKIIRKKAVSYSIQEISNEEIDKRGIAWCNNEVLKTSVWELKISPDLVLSDGYKIKNCTISNEFVVKGDAKSASIACASIIAKVYRDNLMIEYSKIYPEYMFNKNMGYGTKEHIEAIKKFGCTPIHRKSFLTNILNKF</sequence>
<evidence type="ECO:0000256" key="1">
    <source>
        <dbReference type="ARBA" id="ARBA00000077"/>
    </source>
</evidence>
<dbReference type="GO" id="GO:0004523">
    <property type="term" value="F:RNA-DNA hybrid ribonuclease activity"/>
    <property type="evidence" value="ECO:0007669"/>
    <property type="project" value="UniProtKB-UniRule"/>
</dbReference>
<evidence type="ECO:0000256" key="12">
    <source>
        <dbReference type="ARBA" id="ARBA00022801"/>
    </source>
</evidence>
<dbReference type="InterPro" id="IPR001352">
    <property type="entry name" value="RNase_HII/HIII"/>
</dbReference>
<keyword evidence="12 14" id="KW-0378">Hydrolase</keyword>
<evidence type="ECO:0000256" key="9">
    <source>
        <dbReference type="ARBA" id="ARBA00022722"/>
    </source>
</evidence>
<feature type="binding site" evidence="14 15">
    <location>
        <position position="86"/>
    </location>
    <ligand>
        <name>a divalent metal cation</name>
        <dbReference type="ChEBI" id="CHEBI:60240"/>
    </ligand>
</feature>
<dbReference type="RefSeq" id="WP_039252958.1">
    <property type="nucleotide sequence ID" value="NZ_JENJ01000007.1"/>
</dbReference>
<gene>
    <name evidence="14" type="primary">rnhB</name>
    <name evidence="18" type="ORF">Z968_02560</name>
</gene>
<comment type="similarity">
    <text evidence="5 14 16">Belongs to the RNase HII family.</text>
</comment>
<dbReference type="Pfam" id="PF01351">
    <property type="entry name" value="RNase_HII"/>
    <property type="match status" value="1"/>
</dbReference>
<keyword evidence="13 14" id="KW-0464">Manganese</keyword>
<dbReference type="PROSITE" id="PS51975">
    <property type="entry name" value="RNASE_H_2"/>
    <property type="match status" value="1"/>
</dbReference>
<accession>A0A0A0I8L9</accession>
<dbReference type="EMBL" id="JENJ01000007">
    <property type="protein sequence ID" value="KGM97774.1"/>
    <property type="molecule type" value="Genomic_DNA"/>
</dbReference>